<dbReference type="InterPro" id="IPR011989">
    <property type="entry name" value="ARM-like"/>
</dbReference>
<evidence type="ECO:0000256" key="6">
    <source>
        <dbReference type="SAM" id="MobiDB-lite"/>
    </source>
</evidence>
<comment type="subcellular location">
    <subcellularLocation>
        <location evidence="2">Cytoplasm</location>
    </subcellularLocation>
    <subcellularLocation>
        <location evidence="1">Nucleus</location>
    </subcellularLocation>
</comment>
<dbReference type="OMA" id="TIGHDQR"/>
<dbReference type="AlphaFoldDB" id="B8MLB9"/>
<dbReference type="PhylomeDB" id="B8MLB9"/>
<evidence type="ECO:0000256" key="3">
    <source>
        <dbReference type="ARBA" id="ARBA00022490"/>
    </source>
</evidence>
<dbReference type="InParanoid" id="B8MLB9"/>
<dbReference type="HOGENOM" id="CLU_002741_2_0_1"/>
<keyword evidence="4" id="KW-0677">Repeat</keyword>
<dbReference type="Gene3D" id="1.25.10.10">
    <property type="entry name" value="Leucine-rich Repeat Variant"/>
    <property type="match status" value="3"/>
</dbReference>
<keyword evidence="8" id="KW-1185">Reference proteome</keyword>
<keyword evidence="5" id="KW-0539">Nucleus</keyword>
<organism evidence="7 8">
    <name type="scientific">Talaromyces stipitatus (strain ATCC 10500 / CBS 375.48 / QM 6759 / NRRL 1006)</name>
    <name type="common">Penicillium stipitatum</name>
    <dbReference type="NCBI Taxonomy" id="441959"/>
    <lineage>
        <taxon>Eukaryota</taxon>
        <taxon>Fungi</taxon>
        <taxon>Dikarya</taxon>
        <taxon>Ascomycota</taxon>
        <taxon>Pezizomycotina</taxon>
        <taxon>Eurotiomycetes</taxon>
        <taxon>Eurotiomycetidae</taxon>
        <taxon>Eurotiales</taxon>
        <taxon>Trichocomaceae</taxon>
        <taxon>Talaromyces</taxon>
        <taxon>Talaromyces sect. Talaromyces</taxon>
    </lineage>
</organism>
<gene>
    <name evidence="7" type="ORF">TSTA_044980</name>
</gene>
<feature type="compositionally biased region" description="Polar residues" evidence="6">
    <location>
        <begin position="80"/>
        <end position="91"/>
    </location>
</feature>
<dbReference type="GeneID" id="8104174"/>
<evidence type="ECO:0000256" key="4">
    <source>
        <dbReference type="ARBA" id="ARBA00022737"/>
    </source>
</evidence>
<evidence type="ECO:0000256" key="5">
    <source>
        <dbReference type="ARBA" id="ARBA00023242"/>
    </source>
</evidence>
<keyword evidence="3" id="KW-0963">Cytoplasm</keyword>
<dbReference type="EMBL" id="EQ962657">
    <property type="protein sequence ID" value="EED15034.1"/>
    <property type="molecule type" value="Genomic_DNA"/>
</dbReference>
<dbReference type="VEuPathDB" id="FungiDB:TSTA_044980"/>
<dbReference type="PANTHER" id="PTHR15651:SF7">
    <property type="entry name" value="ARMADILLO REPEAT-CONTAINING PROTEIN 8"/>
    <property type="match status" value="1"/>
</dbReference>
<dbReference type="GO" id="GO:0005634">
    <property type="term" value="C:nucleus"/>
    <property type="evidence" value="ECO:0007669"/>
    <property type="project" value="UniProtKB-SubCell"/>
</dbReference>
<name>B8MLB9_TALSN</name>
<sequence>MAREEGPLLNRLLNANSILEQTAALRTLKHEIIGHDQRKERWVNSGIVSILSRILECSSRDEYDSSKEVMSDGQRDGESSRGQNNNCRSTRSMTEEQELCLQAVIIIGSLAQGGPAFLSPIMSSEAIPSMLAIISSPNCPQSLTVAILKTLSNIADRYPLQNINWPQDNRLAEILFTPDTISCFARIIAQSSSFSATQTCATLAANIIARLCTEETHKAALAEFGILDALALKIASFVVAQGFVLPGAENHLGEDGALPTLPQPAPPAAKLGPILRATSVIVENSKWRAEHFLSSPGIVTVFPGRLPEFSPADIKKNPWGMPYLSGSAVPRQNHTNPMDSLLPVVPLAQSSASTNFPPLVPIGSFHKRSLSFLEAPSYDEDESALVPWLFHMVRTENGMSRVMAARLVTGFFRLGLARKHRIPMFNYLVTPLLLRMLDKDYDFRDDSDPDYDGMIPTALALKEEVPSIIAILVMDTQELQKHAVEANAIKILSQLLKETYNPRPDNGKPMWYAESKDKDTVSAVPATLKLGPVGYSPMTCHIMRYREGILRALAALAPFRDEYRKAICENGVVPYIIDSLKPRPPLDAQDTRGTKNTAADGNSIPTLLAACGAARALTRSVSVLRTSLIDAGVATPLFELIKHPDIEVQIAATSVICNIALDFSPMKEAIISAGILPILCDHAHSNNTKLRLESLWALKHIAYNSTNDIKNKIVVGLGASWLAELMSIDPTSRRNLAADFKPGTLMGMGTSNSAGEKVDLLNPMEDVTRGEEARDSPLASDSTSFDALLTDPNRRKKLAMSGEIDQTRQARQDDIAVQEQALDLVRNIMCGNGAAEVVDFLLDEIGQDEFLNILAEKMRPRPNPTRRDTAANPPPPPMPAEILVAVTYVLVNLTAGPPKHRDLLFTHRELLKNLMWLFEHPNRAVRVNCVWVVINLTFEDDQSGRQASYERAVKLKSLGVIDRLRSVEEDSDLDVRERTKTALHQIRQYMNA</sequence>
<dbReference type="SMART" id="SM00185">
    <property type="entry name" value="ARM"/>
    <property type="match status" value="3"/>
</dbReference>
<proteinExistence type="predicted"/>
<evidence type="ECO:0000256" key="1">
    <source>
        <dbReference type="ARBA" id="ARBA00004123"/>
    </source>
</evidence>
<dbReference type="InterPro" id="IPR000225">
    <property type="entry name" value="Armadillo"/>
</dbReference>
<reference evidence="8" key="1">
    <citation type="journal article" date="2015" name="Genome Announc.">
        <title>Genome sequence of the AIDS-associated pathogen Penicillium marneffei (ATCC18224) and its near taxonomic relative Talaromyces stipitatus (ATCC10500).</title>
        <authorList>
            <person name="Nierman W.C."/>
            <person name="Fedorova-Abrams N.D."/>
            <person name="Andrianopoulos A."/>
        </authorList>
    </citation>
    <scope>NUCLEOTIDE SEQUENCE [LARGE SCALE GENOMIC DNA]</scope>
    <source>
        <strain evidence="8">ATCC 10500 / CBS 375.48 / QM 6759 / NRRL 1006</strain>
    </source>
</reference>
<dbReference type="Proteomes" id="UP000001745">
    <property type="component" value="Unassembled WGS sequence"/>
</dbReference>
<evidence type="ECO:0000256" key="2">
    <source>
        <dbReference type="ARBA" id="ARBA00004496"/>
    </source>
</evidence>
<dbReference type="SUPFAM" id="SSF48371">
    <property type="entry name" value="ARM repeat"/>
    <property type="match status" value="2"/>
</dbReference>
<evidence type="ECO:0000313" key="8">
    <source>
        <dbReference type="Proteomes" id="UP000001745"/>
    </source>
</evidence>
<dbReference type="eggNOG" id="KOG1293">
    <property type="taxonomic scope" value="Eukaryota"/>
</dbReference>
<dbReference type="InterPro" id="IPR016024">
    <property type="entry name" value="ARM-type_fold"/>
</dbReference>
<feature type="region of interest" description="Disordered" evidence="6">
    <location>
        <begin position="65"/>
        <end position="91"/>
    </location>
</feature>
<accession>B8MLB9</accession>
<dbReference type="STRING" id="441959.B8MLB9"/>
<dbReference type="GO" id="GO:0043161">
    <property type="term" value="P:proteasome-mediated ubiquitin-dependent protein catabolic process"/>
    <property type="evidence" value="ECO:0007669"/>
    <property type="project" value="TreeGrafter"/>
</dbReference>
<dbReference type="GO" id="GO:0005737">
    <property type="term" value="C:cytoplasm"/>
    <property type="evidence" value="ECO:0007669"/>
    <property type="project" value="UniProtKB-SubCell"/>
</dbReference>
<dbReference type="PANTHER" id="PTHR15651">
    <property type="entry name" value="ARMADILLO REPEAT-CONTAINING PROTEIN 8"/>
    <property type="match status" value="1"/>
</dbReference>
<feature type="compositionally biased region" description="Basic and acidic residues" evidence="6">
    <location>
        <begin position="65"/>
        <end position="79"/>
    </location>
</feature>
<evidence type="ECO:0000313" key="7">
    <source>
        <dbReference type="EMBL" id="EED15034.1"/>
    </source>
</evidence>
<protein>
    <submittedName>
        <fullName evidence="7">Armadillo repeat protein</fullName>
    </submittedName>
</protein>
<dbReference type="RefSeq" id="XP_002484987.1">
    <property type="nucleotide sequence ID" value="XM_002484942.1"/>
</dbReference>
<dbReference type="GO" id="GO:0034657">
    <property type="term" value="C:GID complex"/>
    <property type="evidence" value="ECO:0007669"/>
    <property type="project" value="TreeGrafter"/>
</dbReference>
<dbReference type="Pfam" id="PF00514">
    <property type="entry name" value="Arm"/>
    <property type="match status" value="1"/>
</dbReference>
<dbReference type="OrthoDB" id="5559898at2759"/>
<dbReference type="InterPro" id="IPR038739">
    <property type="entry name" value="ARMC8/Vid28"/>
</dbReference>